<dbReference type="STRING" id="288992.SAMN04488522_101616"/>
<dbReference type="InterPro" id="IPR025361">
    <property type="entry name" value="DUF4265"/>
</dbReference>
<dbReference type="Pfam" id="PF14085">
    <property type="entry name" value="DUF4265"/>
    <property type="match status" value="1"/>
</dbReference>
<dbReference type="EMBL" id="FQUQ01000001">
    <property type="protein sequence ID" value="SHE57805.1"/>
    <property type="molecule type" value="Genomic_DNA"/>
</dbReference>
<evidence type="ECO:0008006" key="3">
    <source>
        <dbReference type="Google" id="ProtNLM"/>
    </source>
</evidence>
<organism evidence="1 2">
    <name type="scientific">Pedobacter caeni</name>
    <dbReference type="NCBI Taxonomy" id="288992"/>
    <lineage>
        <taxon>Bacteria</taxon>
        <taxon>Pseudomonadati</taxon>
        <taxon>Bacteroidota</taxon>
        <taxon>Sphingobacteriia</taxon>
        <taxon>Sphingobacteriales</taxon>
        <taxon>Sphingobacteriaceae</taxon>
        <taxon>Pedobacter</taxon>
    </lineage>
</organism>
<keyword evidence="2" id="KW-1185">Reference proteome</keyword>
<dbReference type="RefSeq" id="WP_073227242.1">
    <property type="nucleotide sequence ID" value="NZ_FQUQ01000001.1"/>
</dbReference>
<proteinExistence type="predicted"/>
<reference evidence="2" key="1">
    <citation type="submission" date="2016-11" db="EMBL/GenBank/DDBJ databases">
        <authorList>
            <person name="Varghese N."/>
            <person name="Submissions S."/>
        </authorList>
    </citation>
    <scope>NUCLEOTIDE SEQUENCE [LARGE SCALE GENOMIC DNA]</scope>
    <source>
        <strain evidence="2">DSM 16990</strain>
    </source>
</reference>
<protein>
    <recommendedName>
        <fullName evidence="3">DUF4265 domain-containing protein</fullName>
    </recommendedName>
</protein>
<sequence>MAEEGYVKVLFQFYSNVLDQETVETMWAVTIDKEKGLYKLDSIPFYAPNVAAEDIIYAEFDEDQERLTYRYTVEPSGNSTVQVVILDSATETNDIRSLFDALGCSSEKAHEGYFVIDVPFALNYTSVQNKLTELQELGILDYAEPCLSEKHSIS</sequence>
<name>A0A1M4UMC1_9SPHI</name>
<accession>A0A1M4UMC1</accession>
<dbReference type="AlphaFoldDB" id="A0A1M4UMC1"/>
<dbReference type="Proteomes" id="UP000184287">
    <property type="component" value="Unassembled WGS sequence"/>
</dbReference>
<gene>
    <name evidence="1" type="ORF">SAMN04488522_101616</name>
</gene>
<dbReference type="OrthoDB" id="1030945at2"/>
<evidence type="ECO:0000313" key="2">
    <source>
        <dbReference type="Proteomes" id="UP000184287"/>
    </source>
</evidence>
<evidence type="ECO:0000313" key="1">
    <source>
        <dbReference type="EMBL" id="SHE57805.1"/>
    </source>
</evidence>